<dbReference type="Gene3D" id="2.60.220.10">
    <property type="entry name" value="Polysaccharide lyase family 8-like, C-terminal"/>
    <property type="match status" value="1"/>
</dbReference>
<evidence type="ECO:0000313" key="10">
    <source>
        <dbReference type="EMBL" id="KDN55670.1"/>
    </source>
</evidence>
<keyword evidence="11" id="KW-1185">Reference proteome</keyword>
<feature type="active site" evidence="6">
    <location>
        <position position="464"/>
    </location>
</feature>
<evidence type="ECO:0000256" key="3">
    <source>
        <dbReference type="ARBA" id="ARBA00011245"/>
    </source>
</evidence>
<evidence type="ECO:0000313" key="11">
    <source>
        <dbReference type="Proteomes" id="UP000027064"/>
    </source>
</evidence>
<dbReference type="SUPFAM" id="SSF74650">
    <property type="entry name" value="Galactose mutarotase-like"/>
    <property type="match status" value="1"/>
</dbReference>
<evidence type="ECO:0000256" key="1">
    <source>
        <dbReference type="ARBA" id="ARBA00001913"/>
    </source>
</evidence>
<dbReference type="InterPro" id="IPR011013">
    <property type="entry name" value="Gal_mutarotase_sf_dom"/>
</dbReference>
<dbReference type="Gene3D" id="2.70.98.10">
    <property type="match status" value="1"/>
</dbReference>
<comment type="similarity">
    <text evidence="2">Belongs to the polysaccharide lyase 8 family.</text>
</comment>
<comment type="subunit">
    <text evidence="3">Monomer.</text>
</comment>
<dbReference type="InterPro" id="IPR014718">
    <property type="entry name" value="GH-type_carb-bd"/>
</dbReference>
<feature type="chain" id="PRO_5001634284" evidence="7">
    <location>
        <begin position="21"/>
        <end position="986"/>
    </location>
</feature>
<dbReference type="AlphaFoldDB" id="A0A066WYB5"/>
<name>A0A066WYB5_9FLAO</name>
<feature type="domain" description="Polysaccharide lyase family 8 C-terminal" evidence="9">
    <location>
        <begin position="858"/>
        <end position="908"/>
    </location>
</feature>
<dbReference type="PANTHER" id="PTHR38481:SF1">
    <property type="entry name" value="HYALURONATE LYASE"/>
    <property type="match status" value="1"/>
</dbReference>
<dbReference type="GO" id="GO:0016837">
    <property type="term" value="F:carbon-oxygen lyase activity, acting on polysaccharides"/>
    <property type="evidence" value="ECO:0007669"/>
    <property type="project" value="UniProtKB-ARBA"/>
</dbReference>
<evidence type="ECO:0000259" key="9">
    <source>
        <dbReference type="Pfam" id="PF02884"/>
    </source>
</evidence>
<evidence type="ECO:0000256" key="5">
    <source>
        <dbReference type="ARBA" id="ARBA00023239"/>
    </source>
</evidence>
<feature type="active site" evidence="6">
    <location>
        <position position="518"/>
    </location>
</feature>
<feature type="active site" evidence="6">
    <location>
        <position position="451"/>
    </location>
</feature>
<feature type="domain" description="Polysaccharide lyase family 8 central" evidence="8">
    <location>
        <begin position="573"/>
        <end position="834"/>
    </location>
</feature>
<dbReference type="Pfam" id="PF02278">
    <property type="entry name" value="Lyase_8"/>
    <property type="match status" value="1"/>
</dbReference>
<dbReference type="Proteomes" id="UP000027064">
    <property type="component" value="Unassembled WGS sequence"/>
</dbReference>
<keyword evidence="7" id="KW-0732">Signal</keyword>
<reference evidence="10 11" key="1">
    <citation type="submission" date="2014-05" db="EMBL/GenBank/DDBJ databases">
        <title>Genome Sequence of Flavobacterium sp. EM1321.</title>
        <authorList>
            <person name="Shin S.-K."/>
            <person name="Yi H."/>
        </authorList>
    </citation>
    <scope>NUCLEOTIDE SEQUENCE [LARGE SCALE GENOMIC DNA]</scope>
    <source>
        <strain evidence="10 11">EM1321</strain>
    </source>
</reference>
<evidence type="ECO:0000256" key="7">
    <source>
        <dbReference type="SAM" id="SignalP"/>
    </source>
</evidence>
<dbReference type="InterPro" id="IPR008929">
    <property type="entry name" value="Chondroitin_lyas"/>
</dbReference>
<feature type="signal peptide" evidence="7">
    <location>
        <begin position="1"/>
        <end position="20"/>
    </location>
</feature>
<dbReference type="Gene3D" id="1.50.10.100">
    <property type="entry name" value="Chondroitin AC/alginate lyase"/>
    <property type="match status" value="1"/>
</dbReference>
<dbReference type="SUPFAM" id="SSF49863">
    <property type="entry name" value="Hyaluronate lyase-like, C-terminal domain"/>
    <property type="match status" value="1"/>
</dbReference>
<evidence type="ECO:0000259" key="8">
    <source>
        <dbReference type="Pfam" id="PF02278"/>
    </source>
</evidence>
<dbReference type="PANTHER" id="PTHR38481">
    <property type="entry name" value="HYALURONATE LYASE"/>
    <property type="match status" value="1"/>
</dbReference>
<dbReference type="InterPro" id="IPR038970">
    <property type="entry name" value="Lyase_8"/>
</dbReference>
<dbReference type="Pfam" id="PF02884">
    <property type="entry name" value="Lyase_8_C"/>
    <property type="match status" value="1"/>
</dbReference>
<dbReference type="InterPro" id="IPR004103">
    <property type="entry name" value="Lyase_8_C"/>
</dbReference>
<proteinExistence type="inferred from homology"/>
<gene>
    <name evidence="10" type="ORF">FEM21_12720</name>
</gene>
<dbReference type="SUPFAM" id="SSF48230">
    <property type="entry name" value="Chondroitin AC/alginate lyase"/>
    <property type="match status" value="1"/>
</dbReference>
<dbReference type="InterPro" id="IPR011071">
    <property type="entry name" value="Lyase_8-like_C"/>
</dbReference>
<dbReference type="EMBL" id="JNCA01000011">
    <property type="protein sequence ID" value="KDN55670.1"/>
    <property type="molecule type" value="Genomic_DNA"/>
</dbReference>
<organism evidence="10 11">
    <name type="scientific">Flavobacterium seoulense</name>
    <dbReference type="NCBI Taxonomy" id="1492738"/>
    <lineage>
        <taxon>Bacteria</taxon>
        <taxon>Pseudomonadati</taxon>
        <taxon>Bacteroidota</taxon>
        <taxon>Flavobacteriia</taxon>
        <taxon>Flavobacteriales</taxon>
        <taxon>Flavobacteriaceae</taxon>
        <taxon>Flavobacterium</taxon>
    </lineage>
</organism>
<dbReference type="eggNOG" id="COG5492">
    <property type="taxonomic scope" value="Bacteria"/>
</dbReference>
<dbReference type="InterPro" id="IPR003159">
    <property type="entry name" value="Lyase_8_central_dom"/>
</dbReference>
<evidence type="ECO:0000256" key="2">
    <source>
        <dbReference type="ARBA" id="ARBA00006699"/>
    </source>
</evidence>
<sequence length="986" mass="111862">MKKTTILLIWVSVSFTTVFAQEKIFANYFDIEVNSPKNTEVIGRIHLERNKDVLTNPIPKSYQFAIVSQKDNLFDIKTLFDPAGRIMGILSAKQKLNANFLGNQKLTVVLKDDNKQLNSFTITVKVVKETLLKTLYNRYKDYTVSTEGSRMYGRKVFKDEKIAELIGELGRNNGKFASFGFYGKNPATYKSPTGKKIEYEWTQVATNIGGLGYAYAKSKKYGPNGQPADREQLKNALYSAINAYTESVPVEGSDVVINGKPIGPYTGDGFINLRMHNLVEKQIAGHQWVVSDPLIAPSVHLMPDMMTDIAKGNKQAERVYYNFVRFYQTQMAETPPRRDITGSDDKEEDRWDVIQDTLRSSGAWADANLGHRSRWLLAMPIIWADYNRPLTYVQYWYSDFYNDKPFKGMSFSPGWSPNGVAGDVARWMTKNKVPTHEYAQSGFQPDGTISHHVAAGTDMAMFAYGFEWLTDCFVGFKQFKNTDFKLADDVYQFPADRLEKIYPKMIYKNQLDFLVTGRSYAEDLKKFVTRNYLESFEKLEKAKSKETRLTNQEALQNVYDKIKNNKFESSGTDAFWVNEFLVHRRGENEKPFYVSLKLKSKRTVGAEDFDKIRKTWYAGYGILPLKIRGNEYAHNVLANFDWHALPGLTEEWRTDSIPFASSQASLPGDNEVGGVTADGANGMGIYHHFPREKYSSATALKSYYFINDKIIALGNNIKRLRPGQQKNIVTTVDQSSFINPLTIFYNGKTEVIEPSKSVNLAFEITTPIWLHTGEKGYIIYPEGKQNIVIKTGKEVNTTDPDIANNTPNFIISIDHGLNPNKDAGYFYSLVPNVSSKDMDAVLTKYQKEIVYKKEADAHGVFTDKTWELAFFKPSSITVADLTVKAESPALMILKDNGNKWKVTMSNPSPVIDKQQLVFHVSKPLKAGKYEYSLGGIYPRKGEFVTITSEEKGSKIVVELADKRDEAFYNYQAELYNAAPVSIEIDK</sequence>
<dbReference type="GO" id="GO:0005975">
    <property type="term" value="P:carbohydrate metabolic process"/>
    <property type="evidence" value="ECO:0007669"/>
    <property type="project" value="InterPro"/>
</dbReference>
<evidence type="ECO:0000256" key="4">
    <source>
        <dbReference type="ARBA" id="ARBA00022837"/>
    </source>
</evidence>
<evidence type="ECO:0000256" key="6">
    <source>
        <dbReference type="PIRSR" id="PIRSR638970-1"/>
    </source>
</evidence>
<comment type="cofactor">
    <cofactor evidence="1">
        <name>Ca(2+)</name>
        <dbReference type="ChEBI" id="CHEBI:29108"/>
    </cofactor>
</comment>
<comment type="caution">
    <text evidence="10">The sequence shown here is derived from an EMBL/GenBank/DDBJ whole genome shotgun (WGS) entry which is preliminary data.</text>
</comment>
<dbReference type="RefSeq" id="WP_035658934.1">
    <property type="nucleotide sequence ID" value="NZ_JNCA01000011.1"/>
</dbReference>
<dbReference type="GO" id="GO:0030246">
    <property type="term" value="F:carbohydrate binding"/>
    <property type="evidence" value="ECO:0007669"/>
    <property type="project" value="InterPro"/>
</dbReference>
<dbReference type="OrthoDB" id="6394136at2"/>
<protein>
    <submittedName>
        <fullName evidence="10">Silent information regulator protein Sir2</fullName>
    </submittedName>
</protein>
<dbReference type="GO" id="GO:0005576">
    <property type="term" value="C:extracellular region"/>
    <property type="evidence" value="ECO:0007669"/>
    <property type="project" value="InterPro"/>
</dbReference>
<keyword evidence="4" id="KW-0106">Calcium</keyword>
<dbReference type="STRING" id="1492738.FEM21_12720"/>
<dbReference type="PATRIC" id="fig|1492738.3.peg.1265"/>
<keyword evidence="5" id="KW-0456">Lyase</keyword>
<accession>A0A066WYB5</accession>